<evidence type="ECO:0000256" key="2">
    <source>
        <dbReference type="ARBA" id="ARBA00012438"/>
    </source>
</evidence>
<keyword evidence="4" id="KW-0808">Transferase</keyword>
<dbReference type="Gene3D" id="1.20.5.1930">
    <property type="match status" value="1"/>
</dbReference>
<keyword evidence="9" id="KW-0472">Membrane</keyword>
<evidence type="ECO:0000256" key="7">
    <source>
        <dbReference type="ARBA" id="ARBA00022840"/>
    </source>
</evidence>
<evidence type="ECO:0000256" key="6">
    <source>
        <dbReference type="ARBA" id="ARBA00022777"/>
    </source>
</evidence>
<dbReference type="Pfam" id="PF02518">
    <property type="entry name" value="HATPase_c"/>
    <property type="match status" value="1"/>
</dbReference>
<feature type="transmembrane region" description="Helical" evidence="9">
    <location>
        <begin position="106"/>
        <end position="124"/>
    </location>
</feature>
<dbReference type="InterPro" id="IPR003594">
    <property type="entry name" value="HATPase_dom"/>
</dbReference>
<keyword evidence="9" id="KW-1133">Transmembrane helix</keyword>
<evidence type="ECO:0000313" key="13">
    <source>
        <dbReference type="Proteomes" id="UP001528912"/>
    </source>
</evidence>
<evidence type="ECO:0000256" key="9">
    <source>
        <dbReference type="SAM" id="Phobius"/>
    </source>
</evidence>
<keyword evidence="6 12" id="KW-0418">Kinase</keyword>
<comment type="caution">
    <text evidence="12">The sequence shown here is derived from an EMBL/GenBank/DDBJ whole genome shotgun (WGS) entry which is preliminary data.</text>
</comment>
<evidence type="ECO:0000313" key="12">
    <source>
        <dbReference type="EMBL" id="MDF8263751.1"/>
    </source>
</evidence>
<dbReference type="CDD" id="cd16917">
    <property type="entry name" value="HATPase_UhpB-NarQ-NarX-like"/>
    <property type="match status" value="1"/>
</dbReference>
<dbReference type="RefSeq" id="WP_277191414.1">
    <property type="nucleotide sequence ID" value="NZ_JAROAV010000021.1"/>
</dbReference>
<keyword evidence="7" id="KW-0067">ATP-binding</keyword>
<proteinExistence type="predicted"/>
<keyword evidence="3" id="KW-0597">Phosphoprotein</keyword>
<keyword evidence="13" id="KW-1185">Reference proteome</keyword>
<dbReference type="InterPro" id="IPR036890">
    <property type="entry name" value="HATPase_C_sf"/>
</dbReference>
<dbReference type="EC" id="2.7.13.3" evidence="2"/>
<evidence type="ECO:0000256" key="8">
    <source>
        <dbReference type="ARBA" id="ARBA00023012"/>
    </source>
</evidence>
<evidence type="ECO:0000259" key="10">
    <source>
        <dbReference type="Pfam" id="PF02518"/>
    </source>
</evidence>
<dbReference type="Gene3D" id="3.30.565.10">
    <property type="entry name" value="Histidine kinase-like ATPase, C-terminal domain"/>
    <property type="match status" value="1"/>
</dbReference>
<dbReference type="EMBL" id="JAROAV010000021">
    <property type="protein sequence ID" value="MDF8263751.1"/>
    <property type="molecule type" value="Genomic_DNA"/>
</dbReference>
<keyword evidence="8" id="KW-0902">Two-component regulatory system</keyword>
<keyword evidence="5" id="KW-0547">Nucleotide-binding</keyword>
<dbReference type="GO" id="GO:0016301">
    <property type="term" value="F:kinase activity"/>
    <property type="evidence" value="ECO:0007669"/>
    <property type="project" value="UniProtKB-KW"/>
</dbReference>
<feature type="domain" description="Histidine kinase/HSP90-like ATPase" evidence="10">
    <location>
        <begin position="297"/>
        <end position="377"/>
    </location>
</feature>
<comment type="catalytic activity">
    <reaction evidence="1">
        <text>ATP + protein L-histidine = ADP + protein N-phospho-L-histidine.</text>
        <dbReference type="EC" id="2.7.13.3"/>
    </reaction>
</comment>
<evidence type="ECO:0000256" key="4">
    <source>
        <dbReference type="ARBA" id="ARBA00022679"/>
    </source>
</evidence>
<gene>
    <name evidence="12" type="ORF">P4R38_05785</name>
</gene>
<feature type="transmembrane region" description="Helical" evidence="9">
    <location>
        <begin position="6"/>
        <end position="28"/>
    </location>
</feature>
<evidence type="ECO:0000259" key="11">
    <source>
        <dbReference type="Pfam" id="PF07730"/>
    </source>
</evidence>
<dbReference type="InterPro" id="IPR050482">
    <property type="entry name" value="Sensor_HK_TwoCompSys"/>
</dbReference>
<dbReference type="SUPFAM" id="SSF55874">
    <property type="entry name" value="ATPase domain of HSP90 chaperone/DNA topoisomerase II/histidine kinase"/>
    <property type="match status" value="1"/>
</dbReference>
<feature type="transmembrane region" description="Helical" evidence="9">
    <location>
        <begin position="40"/>
        <end position="57"/>
    </location>
</feature>
<dbReference type="InterPro" id="IPR011712">
    <property type="entry name" value="Sig_transdc_His_kin_sub3_dim/P"/>
</dbReference>
<evidence type="ECO:0000256" key="1">
    <source>
        <dbReference type="ARBA" id="ARBA00000085"/>
    </source>
</evidence>
<dbReference type="Proteomes" id="UP001528912">
    <property type="component" value="Unassembled WGS sequence"/>
</dbReference>
<dbReference type="Pfam" id="PF07730">
    <property type="entry name" value="HisKA_3"/>
    <property type="match status" value="1"/>
</dbReference>
<feature type="domain" description="Signal transduction histidine kinase subgroup 3 dimerisation and phosphoacceptor" evidence="11">
    <location>
        <begin position="179"/>
        <end position="241"/>
    </location>
</feature>
<feature type="transmembrane region" description="Helical" evidence="9">
    <location>
        <begin position="130"/>
        <end position="150"/>
    </location>
</feature>
<evidence type="ECO:0000256" key="5">
    <source>
        <dbReference type="ARBA" id="ARBA00022741"/>
    </source>
</evidence>
<protein>
    <recommendedName>
        <fullName evidence="2">histidine kinase</fullName>
        <ecNumber evidence="2">2.7.13.3</ecNumber>
    </recommendedName>
</protein>
<keyword evidence="9" id="KW-0812">Transmembrane</keyword>
<evidence type="ECO:0000256" key="3">
    <source>
        <dbReference type="ARBA" id="ARBA00022553"/>
    </source>
</evidence>
<accession>A0ABT6C4W8</accession>
<dbReference type="PANTHER" id="PTHR24421">
    <property type="entry name" value="NITRATE/NITRITE SENSOR PROTEIN NARX-RELATED"/>
    <property type="match status" value="1"/>
</dbReference>
<dbReference type="PANTHER" id="PTHR24421:SF10">
    <property type="entry name" value="NITRATE_NITRITE SENSOR PROTEIN NARQ"/>
    <property type="match status" value="1"/>
</dbReference>
<organism evidence="12 13">
    <name type="scientific">Luteipulveratus flavus</name>
    <dbReference type="NCBI Taxonomy" id="3031728"/>
    <lineage>
        <taxon>Bacteria</taxon>
        <taxon>Bacillati</taxon>
        <taxon>Actinomycetota</taxon>
        <taxon>Actinomycetes</taxon>
        <taxon>Micrococcales</taxon>
        <taxon>Dermacoccaceae</taxon>
        <taxon>Luteipulveratus</taxon>
    </lineage>
</organism>
<reference evidence="12 13" key="1">
    <citation type="submission" date="2023-03" db="EMBL/GenBank/DDBJ databases">
        <title>YIM 133296 draft genome.</title>
        <authorList>
            <person name="Xiong L."/>
        </authorList>
    </citation>
    <scope>NUCLEOTIDE SEQUENCE [LARGE SCALE GENOMIC DNA]</scope>
    <source>
        <strain evidence="12 13">YIM 133296</strain>
    </source>
</reference>
<sequence length="386" mass="41102">MSERSWWESVPAAVAVAGLITVGVLGSAPHIPAGPGHREIDALAVGLGLVGAWALLLRWVQPYLMVAISGLAVATYAYLNYPGGPEYLPGPLAVMTFGFVRSRRQLYAVAVAYLAAMSVATLAAGDGSDYSAFLGFLGWTGAAVLVAEVLRARRERAAAHRETQRRQQQQTLVEQQLGLARDLHDSVAHALTAINVQAAIAERTVHRDPEAAAGAAAAIRETSRSALTDLTQIVKSLRSTDDTPTSPDRGLEDVETLVEQARRGGLQVELQRLGGEGRDRPGGDSSDREVGVPAALAAYRLVQEALTNATRYAPGSRVQVVIDRRQGLTVIVRDDGGDPHRADERVQGSGHGLLGMRERVLASGGTLEHGPRERTGFEVAGRWANP</sequence>
<name>A0ABT6C4W8_9MICO</name>